<sequence length="62" mass="6660">MGEAFVLACGLVLVIEGLMPFVSPARWRQVFEQVLRLSDGQIRFVGLCSVAIGLVVVLLAGD</sequence>
<dbReference type="Proteomes" id="UP001057498">
    <property type="component" value="Chromosome"/>
</dbReference>
<dbReference type="PANTHER" id="PTHR38602">
    <property type="entry name" value="INNER MEMBRANE PROTEIN-RELATED"/>
    <property type="match status" value="1"/>
</dbReference>
<evidence type="ECO:0000313" key="3">
    <source>
        <dbReference type="Proteomes" id="UP001057498"/>
    </source>
</evidence>
<protein>
    <recommendedName>
        <fullName evidence="4">DUF2065 domain-containing protein</fullName>
    </recommendedName>
</protein>
<dbReference type="PANTHER" id="PTHR38602:SF1">
    <property type="entry name" value="INNER MEMBRANE PROTEIN"/>
    <property type="match status" value="1"/>
</dbReference>
<keyword evidence="1" id="KW-1133">Transmembrane helix</keyword>
<reference evidence="2" key="1">
    <citation type="submission" date="2022-04" db="EMBL/GenBank/DDBJ databases">
        <title>Whole genome sequence of Sphaerotilus sp. FB-5.</title>
        <authorList>
            <person name="Takeda M."/>
            <person name="Narihara S."/>
            <person name="Akimoto M."/>
            <person name="Akimoto R."/>
            <person name="Nishiyashiki S."/>
            <person name="Murakami T."/>
        </authorList>
    </citation>
    <scope>NUCLEOTIDE SEQUENCE</scope>
    <source>
        <strain evidence="2">FB-5</strain>
    </source>
</reference>
<evidence type="ECO:0000313" key="2">
    <source>
        <dbReference type="EMBL" id="BDI06713.1"/>
    </source>
</evidence>
<name>A0ABM7YQ90_9BURK</name>
<accession>A0ABM7YQ90</accession>
<keyword evidence="1" id="KW-0812">Transmembrane</keyword>
<keyword evidence="3" id="KW-1185">Reference proteome</keyword>
<feature type="transmembrane region" description="Helical" evidence="1">
    <location>
        <begin position="40"/>
        <end position="60"/>
    </location>
</feature>
<dbReference type="InterPro" id="IPR019201">
    <property type="entry name" value="DUF2065"/>
</dbReference>
<dbReference type="Pfam" id="PF09838">
    <property type="entry name" value="DUF2065"/>
    <property type="match status" value="1"/>
</dbReference>
<evidence type="ECO:0008006" key="4">
    <source>
        <dbReference type="Google" id="ProtNLM"/>
    </source>
</evidence>
<dbReference type="EMBL" id="AP025730">
    <property type="protein sequence ID" value="BDI06713.1"/>
    <property type="molecule type" value="Genomic_DNA"/>
</dbReference>
<proteinExistence type="predicted"/>
<keyword evidence="1" id="KW-0472">Membrane</keyword>
<organism evidence="2 3">
    <name type="scientific">Sphaerotilus microaerophilus</name>
    <dbReference type="NCBI Taxonomy" id="2914710"/>
    <lineage>
        <taxon>Bacteria</taxon>
        <taxon>Pseudomonadati</taxon>
        <taxon>Pseudomonadota</taxon>
        <taxon>Betaproteobacteria</taxon>
        <taxon>Burkholderiales</taxon>
        <taxon>Sphaerotilaceae</taxon>
        <taxon>Sphaerotilus</taxon>
    </lineage>
</organism>
<dbReference type="RefSeq" id="WP_251969962.1">
    <property type="nucleotide sequence ID" value="NZ_AP025730.1"/>
</dbReference>
<evidence type="ECO:0000256" key="1">
    <source>
        <dbReference type="SAM" id="Phobius"/>
    </source>
</evidence>
<gene>
    <name evidence="2" type="ORF">CATMQ487_36830</name>
</gene>